<dbReference type="FunFam" id="3.30.70.270:FF:000020">
    <property type="entry name" value="Transposon Tf2-6 polyprotein-like Protein"/>
    <property type="match status" value="1"/>
</dbReference>
<proteinExistence type="predicted"/>
<name>A0A371FPG4_MUCPR</name>
<gene>
    <name evidence="5" type="primary">pol</name>
    <name evidence="5" type="ORF">CR513_39272</name>
</gene>
<dbReference type="EMBL" id="QJKJ01008294">
    <property type="protein sequence ID" value="RDX80206.1"/>
    <property type="molecule type" value="Genomic_DNA"/>
</dbReference>
<sequence length="722" mass="82167">VVPLCSVCLHSAETKPDSLCRDHLCSVSAEYDSASAEKSQHSTSQILHSRKTTVKTHIIIDPFDFGNHVNNADNLMNIFDFSALLDQLSKAEITSAHQALNLHQVGQLLLRAEYNSDNPNQKQTETKTDSAHQVATPNQAGQSQARSITDLLPPQSPPHHELKPLLDRLKYVYLDNNQHSLEEKLLKVFWQHKKAIEWKLSNLLRINPSICTKRILIEEEACPIRKQQRRLNLTILDVVKKEVTKLLAAGIFYTISDSNWVSPVQVMPKKSRMTVARNQLAEMLNLATCKGHFPLSFIDQVLEKLAEKSHYYFLDGYSGYMQIHIAPEDQHKTTFTCPFDTFAYTRMPFGLCNAPSTFQRCMLSIFLDLVEECMDHFMVYADTFHACLENLSRVLERCIETNLVLNFEKCHFMVIEGIVLGHLVSSRGIDVDKAKVDVITSLLNPALVWDVHSFLGHASFYRRFIRNFSKIALPLSKLQQKDVDFVFDEACVEAFEELKTRLTSAPILQAPNWELPFELMCDASNLALGAVLGQRVEVDKPTHVIACASRTMDPTQINYTTMEKELLAIEFNLETTNKKGAENTGRVDSMPIRDNFSNEELLQIAQSQPWFADICNFLVASTFPLGASRGYKAKLESEAKYYVWDDPYLWRFCNDQITCKCIPDAEFLSVLHFCHSALGGDHYGSTWIAQKVLNYGLYWPTIYQDAHKFVSAYSSVNELVWK</sequence>
<feature type="region of interest" description="Disordered" evidence="2">
    <location>
        <begin position="117"/>
        <end position="159"/>
    </location>
</feature>
<feature type="compositionally biased region" description="Polar residues" evidence="2">
    <location>
        <begin position="131"/>
        <end position="147"/>
    </location>
</feature>
<comment type="caution">
    <text evidence="5">The sequence shown here is derived from an EMBL/GenBank/DDBJ whole genome shotgun (WGS) entry which is preliminary data.</text>
</comment>
<keyword evidence="6" id="KW-1185">Reference proteome</keyword>
<dbReference type="Pfam" id="PF00078">
    <property type="entry name" value="RVT_1"/>
    <property type="match status" value="1"/>
</dbReference>
<organism evidence="5 6">
    <name type="scientific">Mucuna pruriens</name>
    <name type="common">Velvet bean</name>
    <name type="synonym">Dolichos pruriens</name>
    <dbReference type="NCBI Taxonomy" id="157652"/>
    <lineage>
        <taxon>Eukaryota</taxon>
        <taxon>Viridiplantae</taxon>
        <taxon>Streptophyta</taxon>
        <taxon>Embryophyta</taxon>
        <taxon>Tracheophyta</taxon>
        <taxon>Spermatophyta</taxon>
        <taxon>Magnoliopsida</taxon>
        <taxon>eudicotyledons</taxon>
        <taxon>Gunneridae</taxon>
        <taxon>Pentapetalae</taxon>
        <taxon>rosids</taxon>
        <taxon>fabids</taxon>
        <taxon>Fabales</taxon>
        <taxon>Fabaceae</taxon>
        <taxon>Papilionoideae</taxon>
        <taxon>50 kb inversion clade</taxon>
        <taxon>NPAAA clade</taxon>
        <taxon>indigoferoid/millettioid clade</taxon>
        <taxon>Phaseoleae</taxon>
        <taxon>Mucuna</taxon>
    </lineage>
</organism>
<feature type="non-terminal residue" evidence="5">
    <location>
        <position position="1"/>
    </location>
</feature>
<dbReference type="OrthoDB" id="10055717at2759"/>
<dbReference type="SUPFAM" id="SSF56672">
    <property type="entry name" value="DNA/RNA polymerases"/>
    <property type="match status" value="1"/>
</dbReference>
<feature type="domain" description="Reverse transcriptase/retrotransposon-derived protein RNase H-like" evidence="4">
    <location>
        <begin position="488"/>
        <end position="575"/>
    </location>
</feature>
<protein>
    <submittedName>
        <fullName evidence="5">Retrovirus-related Pol polyprotein</fullName>
    </submittedName>
</protein>
<dbReference type="InterPro" id="IPR050951">
    <property type="entry name" value="Retrovirus_Pol_polyprotein"/>
</dbReference>
<dbReference type="Proteomes" id="UP000257109">
    <property type="component" value="Unassembled WGS sequence"/>
</dbReference>
<dbReference type="AlphaFoldDB" id="A0A371FPG4"/>
<evidence type="ECO:0000256" key="2">
    <source>
        <dbReference type="SAM" id="MobiDB-lite"/>
    </source>
</evidence>
<feature type="non-terminal residue" evidence="5">
    <location>
        <position position="722"/>
    </location>
</feature>
<reference evidence="5" key="1">
    <citation type="submission" date="2018-05" db="EMBL/GenBank/DDBJ databases">
        <title>Draft genome of Mucuna pruriens seed.</title>
        <authorList>
            <person name="Nnadi N.E."/>
            <person name="Vos R."/>
            <person name="Hasami M.H."/>
            <person name="Devisetty U.K."/>
            <person name="Aguiy J.C."/>
        </authorList>
    </citation>
    <scope>NUCLEOTIDE SEQUENCE [LARGE SCALE GENOMIC DNA]</scope>
    <source>
        <strain evidence="5">JCA_2017</strain>
    </source>
</reference>
<dbReference type="CDD" id="cd01647">
    <property type="entry name" value="RT_LTR"/>
    <property type="match status" value="1"/>
</dbReference>
<evidence type="ECO:0000256" key="1">
    <source>
        <dbReference type="ARBA" id="ARBA00023268"/>
    </source>
</evidence>
<evidence type="ECO:0000259" key="3">
    <source>
        <dbReference type="Pfam" id="PF00078"/>
    </source>
</evidence>
<dbReference type="PANTHER" id="PTHR37984">
    <property type="entry name" value="PROTEIN CBG26694"/>
    <property type="match status" value="1"/>
</dbReference>
<dbReference type="PANTHER" id="PTHR37984:SF5">
    <property type="entry name" value="PROTEIN NYNRIN-LIKE"/>
    <property type="match status" value="1"/>
</dbReference>
<dbReference type="Gene3D" id="3.10.10.10">
    <property type="entry name" value="HIV Type 1 Reverse Transcriptase, subunit A, domain 1"/>
    <property type="match status" value="1"/>
</dbReference>
<dbReference type="InterPro" id="IPR043502">
    <property type="entry name" value="DNA/RNA_pol_sf"/>
</dbReference>
<evidence type="ECO:0000313" key="6">
    <source>
        <dbReference type="Proteomes" id="UP000257109"/>
    </source>
</evidence>
<dbReference type="Gene3D" id="1.10.340.70">
    <property type="match status" value="1"/>
</dbReference>
<dbReference type="InterPro" id="IPR043128">
    <property type="entry name" value="Rev_trsase/Diguanyl_cyclase"/>
</dbReference>
<keyword evidence="1" id="KW-0511">Multifunctional enzyme</keyword>
<dbReference type="InterPro" id="IPR041577">
    <property type="entry name" value="RT_RNaseH_2"/>
</dbReference>
<evidence type="ECO:0000259" key="4">
    <source>
        <dbReference type="Pfam" id="PF17919"/>
    </source>
</evidence>
<evidence type="ECO:0000313" key="5">
    <source>
        <dbReference type="EMBL" id="RDX80206.1"/>
    </source>
</evidence>
<dbReference type="InterPro" id="IPR000477">
    <property type="entry name" value="RT_dom"/>
</dbReference>
<dbReference type="GO" id="GO:0003824">
    <property type="term" value="F:catalytic activity"/>
    <property type="evidence" value="ECO:0007669"/>
    <property type="project" value="UniProtKB-KW"/>
</dbReference>
<accession>A0A371FPG4</accession>
<dbReference type="Gene3D" id="3.30.70.270">
    <property type="match status" value="2"/>
</dbReference>
<feature type="domain" description="Reverse transcriptase" evidence="3">
    <location>
        <begin position="229"/>
        <end position="421"/>
    </location>
</feature>
<dbReference type="Pfam" id="PF17919">
    <property type="entry name" value="RT_RNaseH_2"/>
    <property type="match status" value="1"/>
</dbReference>